<name>A0A7W8G6P9_9SPIR</name>
<evidence type="ECO:0000313" key="2">
    <source>
        <dbReference type="Proteomes" id="UP000518887"/>
    </source>
</evidence>
<dbReference type="PROSITE" id="PS51257">
    <property type="entry name" value="PROKAR_LIPOPROTEIN"/>
    <property type="match status" value="1"/>
</dbReference>
<comment type="caution">
    <text evidence="1">The sequence shown here is derived from an EMBL/GenBank/DDBJ whole genome shotgun (WGS) entry which is preliminary data.</text>
</comment>
<evidence type="ECO:0000313" key="1">
    <source>
        <dbReference type="EMBL" id="MBB5224816.1"/>
    </source>
</evidence>
<organism evidence="1 2">
    <name type="scientific">Treponema ruminis</name>
    <dbReference type="NCBI Taxonomy" id="744515"/>
    <lineage>
        <taxon>Bacteria</taxon>
        <taxon>Pseudomonadati</taxon>
        <taxon>Spirochaetota</taxon>
        <taxon>Spirochaetia</taxon>
        <taxon>Spirochaetales</taxon>
        <taxon>Treponemataceae</taxon>
        <taxon>Treponema</taxon>
    </lineage>
</organism>
<sequence>MKNCNSRIPKILVLLFSVMFLFFSCSDIFSTREETGSVTFSLSPELIKAVANACRAAENDIAPSDEPTVTEQEGEKKDGKYKLEIEIGGKGYNKSDFRSADDLKKLEGEVFHFDKIPVGTKIQAEAKIIVGEDHLQWTVMKGKSEEKIIEAGENTLSFNLHQLAMCNVYNNIDSVETLSDIERISVYALPSDSKEATEILELVAADTELNDLKIKSKLESYKDMLVGDYHNDAGSELSQYFADGYELKDGGEYYFLSLVYIKNGPVYLGQPAATEEAVTKISFNGINYITLSLTEIFSNTEKTVSVSVTLDLSSDLIRSVSKACPATNDGADSSEENAATEQTQAKYKVEIEINGDYRASDFRRADDLEKLDGRVFCFDNIPVGSKIFAEAKIIFGEGHLQWTVIKGESKELTVESGENTLLLNLYQLAMCNIYNNTESVEPLSDIERISVYALPCDSSEATDILKLVAIDSELNDFRIKSKLESCKDMLVGDYYKDGDSELSQYFTGSYELKDGGEYYFLSLVYIKKGPVYLGHPAFEGTDPELAEKAVTKISFDEINYIYLSLMEMHLESEEVEIRFRFWDDEKQDYVKLEKFSDQTMTNDDDFDEEFDELAKTAVELGYTINEDKSGEIEYDEKDGKYVIYVYFDKDIIEELFSLKGTAVDTAKYPGSFKFAIYSNLTYDITYNSDSIKDKIVSKGTISIAEDDSKLPSSIINFSITEKEYFAFKDMSSDVLETVKEPKEKTVDLTNGSFEFTGASGAVIKFTIMDEPKIVELELTDGEKKITAATLALGEIKKIKATLKYSDGTTKAATISEVVSSNNKVVKAGVVDGAVALEGLAVSTDEEIVVKVYCEENPELTAICKVTVEATSTSSGIKVTLAEFDTTDLGANFTMSEETGADGSITLTATPEEVVSGYLYQWWIDGNPVDGATTMSYKWTAGMLENLGTGVHDVMLQITVTTDAGTETYSATTTFTLTAE</sequence>
<proteinExistence type="predicted"/>
<dbReference type="EMBL" id="JACHFQ010000001">
    <property type="protein sequence ID" value="MBB5224816.1"/>
    <property type="molecule type" value="Genomic_DNA"/>
</dbReference>
<keyword evidence="2" id="KW-1185">Reference proteome</keyword>
<dbReference type="AlphaFoldDB" id="A0A7W8G6P9"/>
<dbReference type="Proteomes" id="UP000518887">
    <property type="component" value="Unassembled WGS sequence"/>
</dbReference>
<protein>
    <submittedName>
        <fullName evidence="1">Uncharacterized protein</fullName>
    </submittedName>
</protein>
<gene>
    <name evidence="1" type="ORF">HNP76_000156</name>
</gene>
<reference evidence="1 2" key="1">
    <citation type="submission" date="2020-08" db="EMBL/GenBank/DDBJ databases">
        <title>Genomic Encyclopedia of Type Strains, Phase IV (KMG-IV): sequencing the most valuable type-strain genomes for metagenomic binning, comparative biology and taxonomic classification.</title>
        <authorList>
            <person name="Goeker M."/>
        </authorList>
    </citation>
    <scope>NUCLEOTIDE SEQUENCE [LARGE SCALE GENOMIC DNA]</scope>
    <source>
        <strain evidence="1 2">DSM 103462</strain>
    </source>
</reference>
<accession>A0A7W8G6P9</accession>
<dbReference type="RefSeq" id="WP_184656477.1">
    <property type="nucleotide sequence ID" value="NZ_JACHFQ010000001.1"/>
</dbReference>